<feature type="region of interest" description="Disordered" evidence="1">
    <location>
        <begin position="48"/>
        <end position="92"/>
    </location>
</feature>
<keyword evidence="3" id="KW-1185">Reference proteome</keyword>
<evidence type="ECO:0008006" key="4">
    <source>
        <dbReference type="Google" id="ProtNLM"/>
    </source>
</evidence>
<proteinExistence type="predicted"/>
<dbReference type="Proteomes" id="UP001515480">
    <property type="component" value="Unassembled WGS sequence"/>
</dbReference>
<reference evidence="2 3" key="1">
    <citation type="journal article" date="2024" name="Science">
        <title>Giant polyketide synthase enzymes in the biosynthesis of giant marine polyether toxins.</title>
        <authorList>
            <person name="Fallon T.R."/>
            <person name="Shende V.V."/>
            <person name="Wierzbicki I.H."/>
            <person name="Pendleton A.L."/>
            <person name="Watervoot N.F."/>
            <person name="Auber R.P."/>
            <person name="Gonzalez D.J."/>
            <person name="Wisecaver J.H."/>
            <person name="Moore B.S."/>
        </authorList>
    </citation>
    <scope>NUCLEOTIDE SEQUENCE [LARGE SCALE GENOMIC DNA]</scope>
    <source>
        <strain evidence="2 3">12B1</strain>
    </source>
</reference>
<gene>
    <name evidence="2" type="ORF">AB1Y20_018202</name>
</gene>
<feature type="compositionally biased region" description="Basic and acidic residues" evidence="1">
    <location>
        <begin position="58"/>
        <end position="70"/>
    </location>
</feature>
<protein>
    <recommendedName>
        <fullName evidence="4">Ribosome biogenesis protein NOP53</fullName>
    </recommendedName>
</protein>
<evidence type="ECO:0000313" key="2">
    <source>
        <dbReference type="EMBL" id="KAL1523252.1"/>
    </source>
</evidence>
<evidence type="ECO:0000313" key="3">
    <source>
        <dbReference type="Proteomes" id="UP001515480"/>
    </source>
</evidence>
<feature type="region of interest" description="Disordered" evidence="1">
    <location>
        <begin position="1"/>
        <end position="27"/>
    </location>
</feature>
<name>A0AB34JR59_PRYPA</name>
<sequence length="92" mass="10068">MVASALEECRVSPEMIDSPPRSPLGWPGCMDEVRRRKLLRQPPSRLTLGLPALQGVPEAKDSGEVGELKSEVASQRKRKASFKAVQSAPRSK</sequence>
<organism evidence="2 3">
    <name type="scientific">Prymnesium parvum</name>
    <name type="common">Toxic golden alga</name>
    <dbReference type="NCBI Taxonomy" id="97485"/>
    <lineage>
        <taxon>Eukaryota</taxon>
        <taxon>Haptista</taxon>
        <taxon>Haptophyta</taxon>
        <taxon>Prymnesiophyceae</taxon>
        <taxon>Prymnesiales</taxon>
        <taxon>Prymnesiaceae</taxon>
        <taxon>Prymnesium</taxon>
    </lineage>
</organism>
<dbReference type="AlphaFoldDB" id="A0AB34JR59"/>
<evidence type="ECO:0000256" key="1">
    <source>
        <dbReference type="SAM" id="MobiDB-lite"/>
    </source>
</evidence>
<accession>A0AB34JR59</accession>
<comment type="caution">
    <text evidence="2">The sequence shown here is derived from an EMBL/GenBank/DDBJ whole genome shotgun (WGS) entry which is preliminary data.</text>
</comment>
<dbReference type="EMBL" id="JBGBPQ010000006">
    <property type="protein sequence ID" value="KAL1523252.1"/>
    <property type="molecule type" value="Genomic_DNA"/>
</dbReference>